<accession>A0A0M3V572</accession>
<dbReference type="Proteomes" id="UP000062645">
    <property type="component" value="Chromosome"/>
</dbReference>
<gene>
    <name evidence="1" type="ORF">ACX27_11880</name>
</gene>
<organism evidence="1 2">
    <name type="scientific">Nostoc piscinale CENA21</name>
    <dbReference type="NCBI Taxonomy" id="224013"/>
    <lineage>
        <taxon>Bacteria</taxon>
        <taxon>Bacillati</taxon>
        <taxon>Cyanobacteriota</taxon>
        <taxon>Cyanophyceae</taxon>
        <taxon>Nostocales</taxon>
        <taxon>Nostocaceae</taxon>
        <taxon>Nostoc</taxon>
    </lineage>
</organism>
<dbReference type="EMBL" id="CP012036">
    <property type="protein sequence ID" value="ALF53383.1"/>
    <property type="molecule type" value="Genomic_DNA"/>
</dbReference>
<dbReference type="PATRIC" id="fig|224013.5.peg.2879"/>
<protein>
    <submittedName>
        <fullName evidence="1">Uncharacterized protein</fullName>
    </submittedName>
</protein>
<dbReference type="OrthoDB" id="467603at2"/>
<keyword evidence="2" id="KW-1185">Reference proteome</keyword>
<sequence>MNLKLVESLAQIIQSLTHEEQAFLEERLKQQRLFHTEQQKREQIKREIFQRRGFASFCL</sequence>
<dbReference type="RefSeq" id="WP_062292442.1">
    <property type="nucleotide sequence ID" value="NZ_CP012036.1"/>
</dbReference>
<proteinExistence type="predicted"/>
<reference evidence="1 2" key="2">
    <citation type="journal article" date="2016" name="Genome Announc.">
        <title>Draft Genome Sequence of the N2-Fixing Cyanobacterium Nostoc piscinale CENA21, Isolated from the Brazilian Amazon Floodplain.</title>
        <authorList>
            <person name="Leao T."/>
            <person name="Guimaraes P.I."/>
            <person name="de Melo A.G."/>
            <person name="Ramos R.T."/>
            <person name="Leao P.N."/>
            <person name="Silva A."/>
            <person name="Fiore M.F."/>
            <person name="Schneider M.P."/>
        </authorList>
    </citation>
    <scope>NUCLEOTIDE SEQUENCE [LARGE SCALE GENOMIC DNA]</scope>
    <source>
        <strain evidence="1 2">CENA21</strain>
    </source>
</reference>
<dbReference type="KEGG" id="npz:ACX27_11880"/>
<evidence type="ECO:0000313" key="2">
    <source>
        <dbReference type="Proteomes" id="UP000062645"/>
    </source>
</evidence>
<dbReference type="AlphaFoldDB" id="A0A0M3V572"/>
<name>A0A0M3V572_9NOSO</name>
<evidence type="ECO:0000313" key="1">
    <source>
        <dbReference type="EMBL" id="ALF53383.1"/>
    </source>
</evidence>
<reference evidence="2" key="1">
    <citation type="submission" date="2015-07" db="EMBL/GenBank/DDBJ databases">
        <title>Genome Of Nitrogen-Fixing Cyanobacterium Nostoc piscinale CENA21 From Solimoes/Amazon River Floodplain Sediments And Comparative Genomics To Uncover Biosynthetic Natural Products Potential.</title>
        <authorList>
            <person name="Leao T.F."/>
            <person name="Leao P.N."/>
            <person name="Guimaraes P.I."/>
            <person name="de Melo A.G.C."/>
            <person name="Ramos R.T.J."/>
            <person name="Silva A."/>
            <person name="Fiore M.F."/>
            <person name="Schneider M.P.C."/>
        </authorList>
    </citation>
    <scope>NUCLEOTIDE SEQUENCE [LARGE SCALE GENOMIC DNA]</scope>
    <source>
        <strain evidence="2">CENA21</strain>
    </source>
</reference>